<evidence type="ECO:0000313" key="4">
    <source>
        <dbReference type="EMBL" id="PJM79389.1"/>
    </source>
</evidence>
<keyword evidence="4" id="KW-0121">Carboxypeptidase</keyword>
<evidence type="ECO:0000256" key="1">
    <source>
        <dbReference type="ARBA" id="ARBA00006096"/>
    </source>
</evidence>
<dbReference type="GO" id="GO:0000270">
    <property type="term" value="P:peptidoglycan metabolic process"/>
    <property type="evidence" value="ECO:0007669"/>
    <property type="project" value="TreeGrafter"/>
</dbReference>
<feature type="region of interest" description="Disordered" evidence="3">
    <location>
        <begin position="1"/>
        <end position="22"/>
    </location>
</feature>
<dbReference type="GO" id="GO:0006508">
    <property type="term" value="P:proteolysis"/>
    <property type="evidence" value="ECO:0007669"/>
    <property type="project" value="InterPro"/>
</dbReference>
<dbReference type="AlphaFoldDB" id="A0A2M9HRJ4"/>
<sequence>MVSTAASRRRRREDQQNVRQPRGRSLTVALSSLVTIALFVCYCVGDITDMIPGPLTLSPVNEPTFAGPVTAKTGGSIVGDVDLTRAIDTSAASSLVDELLATEGIGIDVSVVIEDGQGKVAAEHKADATREPASTMKTLTAFAAASTLNMASTLDTQVFLTQTDDGANTLTIKGNGDMLLSAGQSDPNHVNGRAGLATLAQATVAALAQRGITTVSLAYDDTLFGDTRVPSGLRGNGDVVMDDYTMYATPVSSMAVDEGRQYSDDMPAPSDPDDSAGYPELSQTTASDTADMFASLLADNGIAVNGQATAGEAPDQATPVASVSSATLAEIMAYTLRHSDNTLAEEFGRLLALHQDTGNNPEGATTAVKSVLDSLGIPTDGLIMADCSGLSPGSLLSVRTLVAVQQRNLTAGSGTAAAEGLSIAGLIGTAQNRYTDESVAGLLRVKTGSLGTVTSMAGNVSRTDGGVLAFAVIVNNPDDMAAARTAIDSFITKLAGL</sequence>
<accession>A0A2M9HRJ4</accession>
<dbReference type="Gene3D" id="3.40.710.10">
    <property type="entry name" value="DD-peptidase/beta-lactamase superfamily"/>
    <property type="match status" value="2"/>
</dbReference>
<dbReference type="Pfam" id="PF02113">
    <property type="entry name" value="Peptidase_S13"/>
    <property type="match status" value="2"/>
</dbReference>
<dbReference type="NCBIfam" id="TIGR00666">
    <property type="entry name" value="PBP4"/>
    <property type="match status" value="1"/>
</dbReference>
<keyword evidence="2" id="KW-0378">Hydrolase</keyword>
<proteinExistence type="inferred from homology"/>
<feature type="region of interest" description="Disordered" evidence="3">
    <location>
        <begin position="258"/>
        <end position="284"/>
    </location>
</feature>
<dbReference type="GO" id="GO:0004185">
    <property type="term" value="F:serine-type carboxypeptidase activity"/>
    <property type="evidence" value="ECO:0007669"/>
    <property type="project" value="InterPro"/>
</dbReference>
<comment type="caution">
    <text evidence="4">The sequence shown here is derived from an EMBL/GenBank/DDBJ whole genome shotgun (WGS) entry which is preliminary data.</text>
</comment>
<dbReference type="RefSeq" id="WP_100496246.1">
    <property type="nucleotide sequence ID" value="NZ_PGLQ01000002.1"/>
</dbReference>
<gene>
    <name evidence="4" type="primary">dacB</name>
    <name evidence="4" type="ORF">CUU80_05025</name>
</gene>
<dbReference type="EMBL" id="PGLQ01000002">
    <property type="protein sequence ID" value="PJM79389.1"/>
    <property type="molecule type" value="Genomic_DNA"/>
</dbReference>
<keyword evidence="5" id="KW-1185">Reference proteome</keyword>
<dbReference type="PRINTS" id="PR00922">
    <property type="entry name" value="DADACBPTASE3"/>
</dbReference>
<dbReference type="PANTHER" id="PTHR30023">
    <property type="entry name" value="D-ALANYL-D-ALANINE CARBOXYPEPTIDASE"/>
    <property type="match status" value="1"/>
</dbReference>
<dbReference type="InterPro" id="IPR000667">
    <property type="entry name" value="Peptidase_S13"/>
</dbReference>
<dbReference type="OrthoDB" id="56883at2"/>
<dbReference type="InterPro" id="IPR012338">
    <property type="entry name" value="Beta-lactam/transpept-like"/>
</dbReference>
<evidence type="ECO:0000256" key="2">
    <source>
        <dbReference type="ARBA" id="ARBA00022801"/>
    </source>
</evidence>
<organism evidence="4 5">
    <name type="scientific">Bifidobacterium scaligerum</name>
    <dbReference type="NCBI Taxonomy" id="2052656"/>
    <lineage>
        <taxon>Bacteria</taxon>
        <taxon>Bacillati</taxon>
        <taxon>Actinomycetota</taxon>
        <taxon>Actinomycetes</taxon>
        <taxon>Bifidobacteriales</taxon>
        <taxon>Bifidobacteriaceae</taxon>
        <taxon>Bifidobacterium</taxon>
    </lineage>
</organism>
<protein>
    <submittedName>
        <fullName evidence="4">D-alanyl-D-alanine carboxypeptidase/D-alanyl-D-alanine-endopeptidase</fullName>
    </submittedName>
</protein>
<keyword evidence="4" id="KW-0645">Protease</keyword>
<name>A0A2M9HRJ4_9BIFI</name>
<dbReference type="PANTHER" id="PTHR30023:SF0">
    <property type="entry name" value="PENICILLIN-SENSITIVE CARBOXYPEPTIDASE A"/>
    <property type="match status" value="1"/>
</dbReference>
<dbReference type="SUPFAM" id="SSF56601">
    <property type="entry name" value="beta-lactamase/transpeptidase-like"/>
    <property type="match status" value="1"/>
</dbReference>
<evidence type="ECO:0000256" key="3">
    <source>
        <dbReference type="SAM" id="MobiDB-lite"/>
    </source>
</evidence>
<dbReference type="Proteomes" id="UP000228755">
    <property type="component" value="Unassembled WGS sequence"/>
</dbReference>
<comment type="similarity">
    <text evidence="1">Belongs to the peptidase S13 family.</text>
</comment>
<evidence type="ECO:0000313" key="5">
    <source>
        <dbReference type="Proteomes" id="UP000228755"/>
    </source>
</evidence>
<reference evidence="4 5" key="1">
    <citation type="submission" date="2017-11" db="EMBL/GenBank/DDBJ databases">
        <title>Draft genome sequences of strains TRE 1, TRE D, TRE H and TRI 7, isolated from tamarins, belonging to four potential novel Bifidobacterium species.</title>
        <authorList>
            <person name="Mattarelli P."/>
            <person name="Modesto M."/>
            <person name="Bonetti A."/>
            <person name="Puglisi E."/>
            <person name="Morelli L."/>
        </authorList>
    </citation>
    <scope>NUCLEOTIDE SEQUENCE [LARGE SCALE GENOMIC DNA]</scope>
    <source>
        <strain evidence="5">TRED</strain>
    </source>
</reference>